<reference evidence="2 3" key="1">
    <citation type="submission" date="2024-07" db="EMBL/GenBank/DDBJ databases">
        <title>Section-level genome sequencing and comparative genomics of Aspergillus sections Usti and Cavernicolus.</title>
        <authorList>
            <consortium name="Lawrence Berkeley National Laboratory"/>
            <person name="Nybo J.L."/>
            <person name="Vesth T.C."/>
            <person name="Theobald S."/>
            <person name="Frisvad J.C."/>
            <person name="Larsen T.O."/>
            <person name="Kjaerboelling I."/>
            <person name="Rothschild-Mancinelli K."/>
            <person name="Lyhne E.K."/>
            <person name="Kogle M.E."/>
            <person name="Barry K."/>
            <person name="Clum A."/>
            <person name="Na H."/>
            <person name="Ledsgaard L."/>
            <person name="Lin J."/>
            <person name="Lipzen A."/>
            <person name="Kuo A."/>
            <person name="Riley R."/>
            <person name="Mondo S."/>
            <person name="Labutti K."/>
            <person name="Haridas S."/>
            <person name="Pangalinan J."/>
            <person name="Salamov A.A."/>
            <person name="Simmons B.A."/>
            <person name="Magnuson J.K."/>
            <person name="Chen J."/>
            <person name="Drula E."/>
            <person name="Henrissat B."/>
            <person name="Wiebenga A."/>
            <person name="Lubbers R.J."/>
            <person name="Gomes A.C."/>
            <person name="Macurrencykelacurrency M.R."/>
            <person name="Stajich J."/>
            <person name="Grigoriev I.V."/>
            <person name="Mortensen U.H."/>
            <person name="De Vries R.P."/>
            <person name="Baker S.E."/>
            <person name="Andersen M.R."/>
        </authorList>
    </citation>
    <scope>NUCLEOTIDE SEQUENCE [LARGE SCALE GENOMIC DNA]</scope>
    <source>
        <strain evidence="2 3">CBS 449.75</strain>
    </source>
</reference>
<comment type="caution">
    <text evidence="2">The sequence shown here is derived from an EMBL/GenBank/DDBJ whole genome shotgun (WGS) entry which is preliminary data.</text>
</comment>
<dbReference type="RefSeq" id="XP_070883222.1">
    <property type="nucleotide sequence ID" value="XM_071025810.1"/>
</dbReference>
<sequence length="303" mass="32972">MLLIELAPSRIFFCSSPGQAARGGGEPATSRPHLSSFALSIFLVFPFACGLLRLARSDPSARNAVAPSGVDSQRGRDQQESLTRGSQYRASSHCQGAWALCFGEGTSPNVVHGEGGFPMRKGFFFFVHLISSAPVGEWEGTSCLSKRLFSSAQRHQPPGNQGGSSNVRTWRTILSIPPDGRRKFLHGGFVCPSRRWPSCLVTPSPKKLFDNRGLHGGRSIITAQSSLRSTVSYHVRLFLKRQCISRLWEQQDVPRLSSKAGVRHLRGSSAVRTSPSPPPAWSSRHALLGFSGGSRIYDCPARG</sequence>
<evidence type="ECO:0000313" key="3">
    <source>
        <dbReference type="Proteomes" id="UP001610432"/>
    </source>
</evidence>
<dbReference type="EMBL" id="JBFXLQ010000042">
    <property type="protein sequence ID" value="KAL2864243.1"/>
    <property type="molecule type" value="Genomic_DNA"/>
</dbReference>
<accession>A0ABR4LI64</accession>
<organism evidence="2 3">
    <name type="scientific">Aspergillus lucknowensis</name>
    <dbReference type="NCBI Taxonomy" id="176173"/>
    <lineage>
        <taxon>Eukaryota</taxon>
        <taxon>Fungi</taxon>
        <taxon>Dikarya</taxon>
        <taxon>Ascomycota</taxon>
        <taxon>Pezizomycotina</taxon>
        <taxon>Eurotiomycetes</taxon>
        <taxon>Eurotiomycetidae</taxon>
        <taxon>Eurotiales</taxon>
        <taxon>Aspergillaceae</taxon>
        <taxon>Aspergillus</taxon>
        <taxon>Aspergillus subgen. Nidulantes</taxon>
    </lineage>
</organism>
<dbReference type="GeneID" id="98140882"/>
<feature type="region of interest" description="Disordered" evidence="1">
    <location>
        <begin position="62"/>
        <end position="86"/>
    </location>
</feature>
<protein>
    <submittedName>
        <fullName evidence="2">Uncharacterized protein</fullName>
    </submittedName>
</protein>
<name>A0ABR4LI64_9EURO</name>
<dbReference type="Proteomes" id="UP001610432">
    <property type="component" value="Unassembled WGS sequence"/>
</dbReference>
<evidence type="ECO:0000256" key="1">
    <source>
        <dbReference type="SAM" id="MobiDB-lite"/>
    </source>
</evidence>
<keyword evidence="3" id="KW-1185">Reference proteome</keyword>
<evidence type="ECO:0000313" key="2">
    <source>
        <dbReference type="EMBL" id="KAL2864243.1"/>
    </source>
</evidence>
<gene>
    <name evidence="2" type="ORF">BJX67DRAFT_224951</name>
</gene>
<proteinExistence type="predicted"/>